<proteinExistence type="inferred from homology"/>
<dbReference type="PANTHER" id="PTHR35861">
    <property type="match status" value="1"/>
</dbReference>
<gene>
    <name evidence="10" type="ORF">RW060613_114</name>
    <name evidence="11" type="ORF">RW251112_114</name>
    <name evidence="12" type="ORF">RW620316_114</name>
</gene>
<keyword evidence="4" id="KW-1242">Viral contractile tail ejection system</keyword>
<evidence type="ECO:0000256" key="7">
    <source>
        <dbReference type="ARBA" id="ARBA00023296"/>
    </source>
</evidence>
<dbReference type="Pfam" id="PF04984">
    <property type="entry name" value="Phage_sheath_1"/>
    <property type="match status" value="1"/>
</dbReference>
<evidence type="ECO:0000313" key="10">
    <source>
        <dbReference type="EMBL" id="AOO10702.1"/>
    </source>
</evidence>
<dbReference type="Proteomes" id="UP000301260">
    <property type="component" value="Segment"/>
</dbReference>
<keyword evidence="3" id="KW-1227">Viral tail protein</keyword>
<dbReference type="Gene3D" id="3.40.50.11780">
    <property type="match status" value="2"/>
</dbReference>
<feature type="domain" description="Tail sheath protein subtilisin-like" evidence="8">
    <location>
        <begin position="457"/>
        <end position="639"/>
    </location>
</feature>
<accession>A0A1D7SAQ7</accession>
<protein>
    <submittedName>
        <fullName evidence="10">Tail sheath monomer</fullName>
    </submittedName>
</protein>
<dbReference type="GO" id="GO:0099000">
    <property type="term" value="P:symbiont genome ejection through host cell envelope, contractile tail mechanism"/>
    <property type="evidence" value="ECO:0007669"/>
    <property type="project" value="UniProtKB-KW"/>
</dbReference>
<evidence type="ECO:0000313" key="14">
    <source>
        <dbReference type="Proteomes" id="UP000224173"/>
    </source>
</evidence>
<evidence type="ECO:0000256" key="1">
    <source>
        <dbReference type="ARBA" id="ARBA00008005"/>
    </source>
</evidence>
<keyword evidence="7" id="KW-1160">Virus entry into host cell</keyword>
<dbReference type="EMBL" id="KX349287">
    <property type="protein sequence ID" value="AOO10702.1"/>
    <property type="molecule type" value="Genomic_DNA"/>
</dbReference>
<reference evidence="12 15" key="2">
    <citation type="submission" date="2019-02" db="EMBL/GenBank/DDBJ databases">
        <title>Diversity in Cyanophage Genomes from Southern New England Coastal Waters.</title>
        <authorList>
            <person name="Marston M.F."/>
        </authorList>
    </citation>
    <scope>NUCLEOTIDE SEQUENCE [LARGE SCALE GENOMIC DNA]</scope>
    <source>
        <strain evidence="12">RW_62_0316</strain>
    </source>
</reference>
<dbReference type="Proteomes" id="UP000224173">
    <property type="component" value="Segment"/>
</dbReference>
<keyword evidence="5" id="KW-0946">Virion</keyword>
<evidence type="ECO:0000259" key="8">
    <source>
        <dbReference type="Pfam" id="PF04984"/>
    </source>
</evidence>
<evidence type="ECO:0000256" key="6">
    <source>
        <dbReference type="ARBA" id="ARBA00023009"/>
    </source>
</evidence>
<evidence type="ECO:0000256" key="2">
    <source>
        <dbReference type="ARBA" id="ARBA00022595"/>
    </source>
</evidence>
<evidence type="ECO:0000256" key="3">
    <source>
        <dbReference type="ARBA" id="ARBA00022732"/>
    </source>
</evidence>
<dbReference type="Pfam" id="PF17482">
    <property type="entry name" value="Phage_sheath_1C"/>
    <property type="match status" value="1"/>
</dbReference>
<sequence length="754" mass="81077">MAANQSSPGVVFQERDLTTITTLSTANVGLIAAPFSKGPVEQIVTVSNERELAEIFGKPTDANFEYWFTASQYLAYGGTLKAIRISSDSLKNAVADKTGSVDTVLIKNLDEYETTYEGGVNTFLWAARTPGSLGNSVGIFVTDAGADQIAVLPAPSSGNEHEFVADEAVTAASGAAGKVYKYSLVLSVESIVGDFTPGVSTTIGISGSNESVNVIAWNPANRKLEIALPGGGVTGIIADGQTITQGSNTADIAISGIERRLYIALDKGSAEFAASDVVTDTNANSVTVSAVRDEYSEREYLPGLRWVNVAPRPATSLYANNVGGFRDELHVLVIDIDGKVTGTTGAVLERFIGLSKASDAKTTIGEANYYVEVIKQRSAYIYWGAHEENTFSATAAPADGIWGSSATSRQFNLLRSPSGTTDYPAARTTVGSVNNSTFYYRLQAGADYTLTGGSYTVTNTDLVGAYELADDPESQQVDFILTGPSGADDAAAIAKITSLVNIVEERRDCIVFVSPRRGNVVGVSNATTAVDNIIAFFNQLPSSSYMVFDSGYKYIYDKYNDVYRYVPCNGDVAGLCLQTTEVAEPWFSPAGFQRGVLRNAIKLAMTPTKSQRDRLYAARVNPIVSFPGQGVVLYGDKTALGYASAFDRINVRRLFLTIERVISGAAKSQLFEQNDESQRSLFLNIVEPYMRDVQGRRGVTDFLVKCDSDNNPPEAVDRGEFYAEIYVKPTRTINYITLTFVATRTGVAFTEVAS</sequence>
<dbReference type="PANTHER" id="PTHR35861:SF1">
    <property type="entry name" value="PHAGE TAIL SHEATH PROTEIN"/>
    <property type="match status" value="1"/>
</dbReference>
<keyword evidence="5" id="KW-1229">Viral tail sheath protein</keyword>
<dbReference type="InterPro" id="IPR020287">
    <property type="entry name" value="Tail_sheath_C"/>
</dbReference>
<evidence type="ECO:0000313" key="11">
    <source>
        <dbReference type="EMBL" id="AOO11369.1"/>
    </source>
</evidence>
<feature type="domain" description="Tail sheath protein C-terminal" evidence="9">
    <location>
        <begin position="644"/>
        <end position="743"/>
    </location>
</feature>
<keyword evidence="2" id="KW-1162">Viral penetration into host cytoplasm</keyword>
<name>A0A1D7SAQ7_9CAUD</name>
<reference evidence="13 14" key="1">
    <citation type="journal article" date="2016" name="Environ. Microbiol.">
        <title>Genomic diversification of marine cyanophages into stable ecotypes.</title>
        <authorList>
            <person name="Marston M.F."/>
            <person name="Martiny J.B."/>
        </authorList>
    </citation>
    <scope>NUCLEOTIDE SEQUENCE [LARGE SCALE GENOMIC DNA]</scope>
    <source>
        <strain evidence="10">RW_06_0613</strain>
        <strain evidence="11">RW_25_1112</strain>
    </source>
</reference>
<dbReference type="InterPro" id="IPR035089">
    <property type="entry name" value="Phage_sheath_subtilisin"/>
</dbReference>
<evidence type="ECO:0000313" key="13">
    <source>
        <dbReference type="Proteomes" id="UP000222384"/>
    </source>
</evidence>
<dbReference type="Proteomes" id="UP000222384">
    <property type="component" value="Genome"/>
</dbReference>
<evidence type="ECO:0000313" key="12">
    <source>
        <dbReference type="EMBL" id="QBQ75884.1"/>
    </source>
</evidence>
<organism evidence="10 14">
    <name type="scientific">Synechococcus phage S-RIM8</name>
    <dbReference type="NCBI Taxonomy" id="756278"/>
    <lineage>
        <taxon>Viruses</taxon>
        <taxon>Duplodnaviria</taxon>
        <taxon>Heunggongvirae</taxon>
        <taxon>Uroviricota</taxon>
        <taxon>Caudoviricetes</taxon>
        <taxon>Pantevenvirales</taxon>
        <taxon>Kyanoviridae</taxon>
        <taxon>Neptunevirus</taxon>
        <taxon>Neptunevirus srim18</taxon>
    </lineage>
</organism>
<evidence type="ECO:0000256" key="5">
    <source>
        <dbReference type="ARBA" id="ARBA00023003"/>
    </source>
</evidence>
<evidence type="ECO:0000259" key="9">
    <source>
        <dbReference type="Pfam" id="PF17482"/>
    </source>
</evidence>
<dbReference type="EMBL" id="KX349290">
    <property type="protein sequence ID" value="AOO11369.1"/>
    <property type="molecule type" value="Genomic_DNA"/>
</dbReference>
<dbReference type="EMBL" id="MK493325">
    <property type="protein sequence ID" value="QBQ75884.1"/>
    <property type="molecule type" value="Genomic_DNA"/>
</dbReference>
<keyword evidence="6" id="KW-1171">Viral genome ejection through host cell envelope</keyword>
<dbReference type="GO" id="GO:0098027">
    <property type="term" value="C:virus tail, sheath"/>
    <property type="evidence" value="ECO:0007669"/>
    <property type="project" value="UniProtKB-KW"/>
</dbReference>
<dbReference type="InterPro" id="IPR052042">
    <property type="entry name" value="Tail_sheath_structural"/>
</dbReference>
<evidence type="ECO:0000313" key="15">
    <source>
        <dbReference type="Proteomes" id="UP000301260"/>
    </source>
</evidence>
<evidence type="ECO:0000256" key="4">
    <source>
        <dbReference type="ARBA" id="ARBA00022766"/>
    </source>
</evidence>
<comment type="similarity">
    <text evidence="1">Belongs to the myoviridae tail sheath protein family.</text>
</comment>